<comment type="caution">
    <text evidence="2">The sequence shown here is derived from an EMBL/GenBank/DDBJ whole genome shotgun (WGS) entry which is preliminary data.</text>
</comment>
<keyword evidence="2" id="KW-0808">Transferase</keyword>
<accession>A0A7V8NWH6</accession>
<dbReference type="GO" id="GO:0032259">
    <property type="term" value="P:methylation"/>
    <property type="evidence" value="ECO:0007669"/>
    <property type="project" value="UniProtKB-KW"/>
</dbReference>
<feature type="non-terminal residue" evidence="2">
    <location>
        <position position="1"/>
    </location>
</feature>
<gene>
    <name evidence="2" type="ORF">HRJ53_27715</name>
</gene>
<dbReference type="Proteomes" id="UP000567293">
    <property type="component" value="Unassembled WGS sequence"/>
</dbReference>
<dbReference type="EMBL" id="JACDQQ010002680">
    <property type="protein sequence ID" value="MBA0088794.1"/>
    <property type="molecule type" value="Genomic_DNA"/>
</dbReference>
<keyword evidence="3" id="KW-1185">Reference proteome</keyword>
<dbReference type="AlphaFoldDB" id="A0A7V8NWH6"/>
<sequence>PEYDDFYLGTGLFAARERPGWHQELEALQSLVSSIRAEAVLDVACGTGFLTRHLRGRVMGVDQSRAMLNIARSRLRRGAVAQADAFCLPFRSGAFDCLVAGHFYGHLTEPERARFLVEARRVAARLLIIDAALRDGVAPEQVQQRVLNDGSQHAVYKRYFTAEQLARELGSGAVLYGGQWFVAVMA</sequence>
<evidence type="ECO:0000259" key="1">
    <source>
        <dbReference type="Pfam" id="PF13649"/>
    </source>
</evidence>
<dbReference type="InterPro" id="IPR041698">
    <property type="entry name" value="Methyltransf_25"/>
</dbReference>
<proteinExistence type="predicted"/>
<dbReference type="Pfam" id="PF13649">
    <property type="entry name" value="Methyltransf_25"/>
    <property type="match status" value="1"/>
</dbReference>
<dbReference type="PANTHER" id="PTHR43591:SF110">
    <property type="entry name" value="RHODANESE DOMAIN-CONTAINING PROTEIN"/>
    <property type="match status" value="1"/>
</dbReference>
<dbReference type="InterPro" id="IPR029063">
    <property type="entry name" value="SAM-dependent_MTases_sf"/>
</dbReference>
<reference evidence="2" key="1">
    <citation type="submission" date="2020-06" db="EMBL/GenBank/DDBJ databases">
        <title>Legume-microbial interactions unlock mineral nutrients during tropical forest succession.</title>
        <authorList>
            <person name="Epihov D.Z."/>
        </authorList>
    </citation>
    <scope>NUCLEOTIDE SEQUENCE [LARGE SCALE GENOMIC DNA]</scope>
    <source>
        <strain evidence="2">Pan2503</strain>
    </source>
</reference>
<organism evidence="2 3">
    <name type="scientific">Candidatus Acidiferrum panamense</name>
    <dbReference type="NCBI Taxonomy" id="2741543"/>
    <lineage>
        <taxon>Bacteria</taxon>
        <taxon>Pseudomonadati</taxon>
        <taxon>Acidobacteriota</taxon>
        <taxon>Terriglobia</taxon>
        <taxon>Candidatus Acidiferrales</taxon>
        <taxon>Candidatus Acidiferrum</taxon>
    </lineage>
</organism>
<keyword evidence="2" id="KW-0489">Methyltransferase</keyword>
<dbReference type="PANTHER" id="PTHR43591">
    <property type="entry name" value="METHYLTRANSFERASE"/>
    <property type="match status" value="1"/>
</dbReference>
<evidence type="ECO:0000313" key="3">
    <source>
        <dbReference type="Proteomes" id="UP000567293"/>
    </source>
</evidence>
<dbReference type="CDD" id="cd02440">
    <property type="entry name" value="AdoMet_MTases"/>
    <property type="match status" value="1"/>
</dbReference>
<name>A0A7V8NWH6_9BACT</name>
<dbReference type="SUPFAM" id="SSF53335">
    <property type="entry name" value="S-adenosyl-L-methionine-dependent methyltransferases"/>
    <property type="match status" value="1"/>
</dbReference>
<evidence type="ECO:0000313" key="2">
    <source>
        <dbReference type="EMBL" id="MBA0088794.1"/>
    </source>
</evidence>
<dbReference type="GO" id="GO:0008168">
    <property type="term" value="F:methyltransferase activity"/>
    <property type="evidence" value="ECO:0007669"/>
    <property type="project" value="UniProtKB-KW"/>
</dbReference>
<feature type="domain" description="Methyltransferase" evidence="1">
    <location>
        <begin position="40"/>
        <end position="123"/>
    </location>
</feature>
<protein>
    <submittedName>
        <fullName evidence="2">Class I SAM-dependent methyltransferase</fullName>
    </submittedName>
</protein>
<dbReference type="Gene3D" id="3.40.50.150">
    <property type="entry name" value="Vaccinia Virus protein VP39"/>
    <property type="match status" value="1"/>
</dbReference>